<dbReference type="SUPFAM" id="SSF141130">
    <property type="entry name" value="Acetamidase/Formamidase-like"/>
    <property type="match status" value="1"/>
</dbReference>
<dbReference type="InterPro" id="IPR006311">
    <property type="entry name" value="TAT_signal"/>
</dbReference>
<sequence length="448" mass="46474">MNAPENARDTLVDGLGRRNFLRAAAVVAGGGAAVAGGTATAGAAPLVTVPRQILQPGTGPVHGQHYLPSLPDQVLWGYVPATGAEPVLRMRSGETVTVDSVSHEGILEDQGRDPVAYFGKHGVPAGNVLTDAIAIAANYSHTPRDFDRDGPHVVTGPIYVDGAAPGDVLKIEMLSFLPRVPYGVVSSRHGKGALARMPDGSAPAGITLAEVMPPIATDGRATGVPTEYGNVSVFTPVESGAHGAVGAMPRGAGKDVRFPLRPFMGMTGVAFAPATSLTDPELNSIPPTLGGGNIDINLLTVGSTFYLPVFAEGALFYTGDPHLAMGSGEVSLTAMEGSMRATFRLTVCKAGSGDAPSVAFHYPFGETRDVWIPIGLSDPDAARGGQGSDLNIAMRRAVVNALDFLQHDLGMDRAVAYAYLSAAADFEVSQVVDRTTGVHGMIQKSHFD</sequence>
<dbReference type="Proteomes" id="UP000305546">
    <property type="component" value="Unassembled WGS sequence"/>
</dbReference>
<evidence type="ECO:0000313" key="2">
    <source>
        <dbReference type="Proteomes" id="UP000305546"/>
    </source>
</evidence>
<reference evidence="1 2" key="1">
    <citation type="submission" date="2019-06" db="EMBL/GenBank/DDBJ databases">
        <title>Amycolatopsis alkalitolerans sp. nov., isolated from Gastrodia elata Blume.</title>
        <authorList>
            <person name="Narsing Rao M.P."/>
            <person name="Li W.J."/>
        </authorList>
    </citation>
    <scope>NUCLEOTIDE SEQUENCE [LARGE SCALE GENOMIC DNA]</scope>
    <source>
        <strain evidence="1 2">SYSUP0005</strain>
    </source>
</reference>
<organism evidence="1 2">
    <name type="scientific">Amycolatopsis alkalitolerans</name>
    <dbReference type="NCBI Taxonomy" id="2547244"/>
    <lineage>
        <taxon>Bacteria</taxon>
        <taxon>Bacillati</taxon>
        <taxon>Actinomycetota</taxon>
        <taxon>Actinomycetes</taxon>
        <taxon>Pseudonocardiales</taxon>
        <taxon>Pseudonocardiaceae</taxon>
        <taxon>Amycolatopsis</taxon>
    </lineage>
</organism>
<proteinExistence type="predicted"/>
<dbReference type="OrthoDB" id="9785236at2"/>
<accession>A0A5C4LWP8</accession>
<evidence type="ECO:0000313" key="1">
    <source>
        <dbReference type="EMBL" id="TNC23421.1"/>
    </source>
</evidence>
<dbReference type="Pfam" id="PF03069">
    <property type="entry name" value="FmdA_AmdA"/>
    <property type="match status" value="1"/>
</dbReference>
<dbReference type="InterPro" id="IPR004304">
    <property type="entry name" value="FmdA_AmdA"/>
</dbReference>
<dbReference type="PANTHER" id="PTHR31891:SF1">
    <property type="entry name" value="FORMAMIDASE C869.04-RELATED"/>
    <property type="match status" value="1"/>
</dbReference>
<gene>
    <name evidence="1" type="ORF">FG385_22060</name>
</gene>
<keyword evidence="2" id="KW-1185">Reference proteome</keyword>
<name>A0A5C4LWP8_9PSEU</name>
<dbReference type="PANTHER" id="PTHR31891">
    <property type="entry name" value="FORMAMIDASE C869.04-RELATED"/>
    <property type="match status" value="1"/>
</dbReference>
<comment type="caution">
    <text evidence="1">The sequence shown here is derived from an EMBL/GenBank/DDBJ whole genome shotgun (WGS) entry which is preliminary data.</text>
</comment>
<dbReference type="AlphaFoldDB" id="A0A5C4LWP8"/>
<dbReference type="GO" id="GO:0016811">
    <property type="term" value="F:hydrolase activity, acting on carbon-nitrogen (but not peptide) bonds, in linear amides"/>
    <property type="evidence" value="ECO:0007669"/>
    <property type="project" value="InterPro"/>
</dbReference>
<dbReference type="RefSeq" id="WP_139098665.1">
    <property type="nucleotide sequence ID" value="NZ_VDFW01000020.1"/>
</dbReference>
<dbReference type="PROSITE" id="PS51318">
    <property type="entry name" value="TAT"/>
    <property type="match status" value="1"/>
</dbReference>
<dbReference type="Gene3D" id="2.60.120.580">
    <property type="entry name" value="Acetamidase/Formamidase-like domains"/>
    <property type="match status" value="2"/>
</dbReference>
<protein>
    <submittedName>
        <fullName evidence="1">Acetamidase</fullName>
    </submittedName>
</protein>
<dbReference type="EMBL" id="VDFW01000020">
    <property type="protein sequence ID" value="TNC23421.1"/>
    <property type="molecule type" value="Genomic_DNA"/>
</dbReference>
<dbReference type="Gene3D" id="3.10.28.20">
    <property type="entry name" value="Acetamidase/Formamidase-like domains"/>
    <property type="match status" value="1"/>
</dbReference>